<comment type="caution">
    <text evidence="1">The sequence shown here is derived from an EMBL/GenBank/DDBJ whole genome shotgun (WGS) entry which is preliminary data.</text>
</comment>
<sequence length="83" mass="9065">MVTASKIRCVVMVASAELEGMPERSTTRFRPSDLLPWADPHIRSLIEQLQDEVRQEQNAGTAIDLSSHAHTPLGQALLADSGI</sequence>
<dbReference type="EMBL" id="SJPH01000003">
    <property type="protein sequence ID" value="TWT46918.1"/>
    <property type="molecule type" value="Genomic_DNA"/>
</dbReference>
<evidence type="ECO:0000313" key="1">
    <source>
        <dbReference type="EMBL" id="TWT46918.1"/>
    </source>
</evidence>
<dbReference type="RefSeq" id="WP_146573802.1">
    <property type="nucleotide sequence ID" value="NZ_SJPH01000003.1"/>
</dbReference>
<reference evidence="1 2" key="1">
    <citation type="submission" date="2019-02" db="EMBL/GenBank/DDBJ databases">
        <title>Deep-cultivation of Planctomycetes and their phenomic and genomic characterization uncovers novel biology.</title>
        <authorList>
            <person name="Wiegand S."/>
            <person name="Jogler M."/>
            <person name="Boedeker C."/>
            <person name="Pinto D."/>
            <person name="Vollmers J."/>
            <person name="Rivas-Marin E."/>
            <person name="Kohn T."/>
            <person name="Peeters S.H."/>
            <person name="Heuer A."/>
            <person name="Rast P."/>
            <person name="Oberbeckmann S."/>
            <person name="Bunk B."/>
            <person name="Jeske O."/>
            <person name="Meyerdierks A."/>
            <person name="Storesund J.E."/>
            <person name="Kallscheuer N."/>
            <person name="Luecker S."/>
            <person name="Lage O.M."/>
            <person name="Pohl T."/>
            <person name="Merkel B.J."/>
            <person name="Hornburger P."/>
            <person name="Mueller R.-W."/>
            <person name="Bruemmer F."/>
            <person name="Labrenz M."/>
            <person name="Spormann A.M."/>
            <person name="Op Den Camp H."/>
            <person name="Overmann J."/>
            <person name="Amann R."/>
            <person name="Jetten M.S.M."/>
            <person name="Mascher T."/>
            <person name="Medema M.H."/>
            <person name="Devos D.P."/>
            <person name="Kaster A.-K."/>
            <person name="Ovreas L."/>
            <person name="Rohde M."/>
            <person name="Galperin M.Y."/>
            <person name="Jogler C."/>
        </authorList>
    </citation>
    <scope>NUCLEOTIDE SEQUENCE [LARGE SCALE GENOMIC DNA]</scope>
    <source>
        <strain evidence="1 2">Pla111</strain>
    </source>
</reference>
<evidence type="ECO:0000313" key="2">
    <source>
        <dbReference type="Proteomes" id="UP000318995"/>
    </source>
</evidence>
<accession>A0A5C5W7P7</accession>
<dbReference type="Proteomes" id="UP000318995">
    <property type="component" value="Unassembled WGS sequence"/>
</dbReference>
<keyword evidence="2" id="KW-1185">Reference proteome</keyword>
<organism evidence="1 2">
    <name type="scientific">Botrimarina hoheduenensis</name>
    <dbReference type="NCBI Taxonomy" id="2528000"/>
    <lineage>
        <taxon>Bacteria</taxon>
        <taxon>Pseudomonadati</taxon>
        <taxon>Planctomycetota</taxon>
        <taxon>Planctomycetia</taxon>
        <taxon>Pirellulales</taxon>
        <taxon>Lacipirellulaceae</taxon>
        <taxon>Botrimarina</taxon>
    </lineage>
</organism>
<dbReference type="OrthoDB" id="281424at2"/>
<dbReference type="AlphaFoldDB" id="A0A5C5W7P7"/>
<protein>
    <submittedName>
        <fullName evidence="1">Uncharacterized protein</fullName>
    </submittedName>
</protein>
<proteinExistence type="predicted"/>
<name>A0A5C5W7P7_9BACT</name>
<gene>
    <name evidence="1" type="ORF">Pla111_20200</name>
</gene>